<protein>
    <recommendedName>
        <fullName evidence="5">Protein kinase domain-containing protein</fullName>
    </recommendedName>
</protein>
<sequence>MEAELERLRRQLQEEQQRQQQRREKAEAINRRTTLTEFLQACHEIFLSLRITDDETLTTQGDVTKPAGRLYPNQIIPWDTFPTDQSEIWAELSASPAFASNRVFASTHQLDHIRTTMDPIDSEELLRHFARSAVEKPVQNIVDEIFNDGTLREKLGLRGRVSFQSHTNLGQSDATTVDEAMERMSISDTSRGNQRATSARPATSERRGKGGGRADQFCIYRQEDGSSSPAIAIEYKAPHKLTRGAITAGLSGTIVPGRDVINKEGNSVEFFSKWLLAAVVTQCFSYMIDKGVQYGYLFTGDAIVFLHIPNDPVTVHYYVSIPGVDAQKDDEYGVQRTAVAQISAFVLRALAAPPPPQEWQRIARWSLDTWVVEYIDVLKKIPETERKKTRETFSMAPSPTPQRKTRSQTGQGSSRRRQGEKRSAAGKGTSRAATTAAAKPTTPKPRLEGRPYCTHECLLGLVRGGPLDQHCPNVQFHRKTHIKPDTFLRLVRRQLLTDIGVDADCKPLYVRGSRGALFKVRLSSHGYTLVAKGMEEHNARHLRHESCMYQHASAAQGRAVPVCIGLTDLEIPYFYDGGAYTHMLFLSWAGRPLFKFINQDNKVALLERAKATLGQLHGLGLLHNDAEMRNVLWDERTGGLMWTDLERAEVRAEVRAEASAERRARRPLGEICPNRKRKKTACKLISGSNDEFSREMMLLSAHVARSVR</sequence>
<organism evidence="3 4">
    <name type="scientific">Macrophomina phaseolina</name>
    <dbReference type="NCBI Taxonomy" id="35725"/>
    <lineage>
        <taxon>Eukaryota</taxon>
        <taxon>Fungi</taxon>
        <taxon>Dikarya</taxon>
        <taxon>Ascomycota</taxon>
        <taxon>Pezizomycotina</taxon>
        <taxon>Dothideomycetes</taxon>
        <taxon>Dothideomycetes incertae sedis</taxon>
        <taxon>Botryosphaeriales</taxon>
        <taxon>Botryosphaeriaceae</taxon>
        <taxon>Macrophomina</taxon>
    </lineage>
</organism>
<evidence type="ECO:0000256" key="2">
    <source>
        <dbReference type="SAM" id="MobiDB-lite"/>
    </source>
</evidence>
<name>A0ABQ8FUM2_9PEZI</name>
<evidence type="ECO:0008006" key="5">
    <source>
        <dbReference type="Google" id="ProtNLM"/>
    </source>
</evidence>
<dbReference type="InterPro" id="IPR011009">
    <property type="entry name" value="Kinase-like_dom_sf"/>
</dbReference>
<keyword evidence="1" id="KW-0175">Coiled coil</keyword>
<proteinExistence type="predicted"/>
<comment type="caution">
    <text evidence="3">The sequence shown here is derived from an EMBL/GenBank/DDBJ whole genome shotgun (WGS) entry which is preliminary data.</text>
</comment>
<evidence type="ECO:0000313" key="3">
    <source>
        <dbReference type="EMBL" id="KAH7028270.1"/>
    </source>
</evidence>
<dbReference type="Gene3D" id="1.10.510.10">
    <property type="entry name" value="Transferase(Phosphotransferase) domain 1"/>
    <property type="match status" value="1"/>
</dbReference>
<feature type="region of interest" description="Disordered" evidence="2">
    <location>
        <begin position="184"/>
        <end position="214"/>
    </location>
</feature>
<feature type="coiled-coil region" evidence="1">
    <location>
        <begin position="2"/>
        <end position="32"/>
    </location>
</feature>
<keyword evidence="4" id="KW-1185">Reference proteome</keyword>
<evidence type="ECO:0000313" key="4">
    <source>
        <dbReference type="Proteomes" id="UP000774617"/>
    </source>
</evidence>
<reference evidence="3 4" key="1">
    <citation type="journal article" date="2021" name="Nat. Commun.">
        <title>Genetic determinants of endophytism in the Arabidopsis root mycobiome.</title>
        <authorList>
            <person name="Mesny F."/>
            <person name="Miyauchi S."/>
            <person name="Thiergart T."/>
            <person name="Pickel B."/>
            <person name="Atanasova L."/>
            <person name="Karlsson M."/>
            <person name="Huettel B."/>
            <person name="Barry K.W."/>
            <person name="Haridas S."/>
            <person name="Chen C."/>
            <person name="Bauer D."/>
            <person name="Andreopoulos W."/>
            <person name="Pangilinan J."/>
            <person name="LaButti K."/>
            <person name="Riley R."/>
            <person name="Lipzen A."/>
            <person name="Clum A."/>
            <person name="Drula E."/>
            <person name="Henrissat B."/>
            <person name="Kohler A."/>
            <person name="Grigoriev I.V."/>
            <person name="Martin F.M."/>
            <person name="Hacquard S."/>
        </authorList>
    </citation>
    <scope>NUCLEOTIDE SEQUENCE [LARGE SCALE GENOMIC DNA]</scope>
    <source>
        <strain evidence="3 4">MPI-SDFR-AT-0080</strain>
    </source>
</reference>
<feature type="compositionally biased region" description="Low complexity" evidence="2">
    <location>
        <begin position="425"/>
        <end position="441"/>
    </location>
</feature>
<dbReference type="EMBL" id="JAGTJR010000051">
    <property type="protein sequence ID" value="KAH7028270.1"/>
    <property type="molecule type" value="Genomic_DNA"/>
</dbReference>
<gene>
    <name evidence="3" type="ORF">B0J12DRAFT_634129</name>
</gene>
<feature type="compositionally biased region" description="Polar residues" evidence="2">
    <location>
        <begin position="186"/>
        <end position="201"/>
    </location>
</feature>
<feature type="region of interest" description="Disordered" evidence="2">
    <location>
        <begin position="388"/>
        <end position="449"/>
    </location>
</feature>
<dbReference type="SUPFAM" id="SSF56112">
    <property type="entry name" value="Protein kinase-like (PK-like)"/>
    <property type="match status" value="1"/>
</dbReference>
<evidence type="ECO:0000256" key="1">
    <source>
        <dbReference type="SAM" id="Coils"/>
    </source>
</evidence>
<dbReference type="Proteomes" id="UP000774617">
    <property type="component" value="Unassembled WGS sequence"/>
</dbReference>
<accession>A0ABQ8FUM2</accession>